<dbReference type="Gene3D" id="1.10.10.60">
    <property type="entry name" value="Homeodomain-like"/>
    <property type="match status" value="1"/>
</dbReference>
<dbReference type="KEGG" id="bpg:Bathy09g01580"/>
<evidence type="ECO:0000313" key="7">
    <source>
        <dbReference type="Proteomes" id="UP000198341"/>
    </source>
</evidence>
<reference evidence="6 7" key="1">
    <citation type="submission" date="2011-10" db="EMBL/GenBank/DDBJ databases">
        <authorList>
            <person name="Genoscope - CEA"/>
        </authorList>
    </citation>
    <scope>NUCLEOTIDE SEQUENCE [LARGE SCALE GENOMIC DNA]</scope>
    <source>
        <strain evidence="6 7">RCC 1105</strain>
    </source>
</reference>
<feature type="region of interest" description="Disordered" evidence="4">
    <location>
        <begin position="1000"/>
        <end position="1060"/>
    </location>
</feature>
<evidence type="ECO:0000313" key="6">
    <source>
        <dbReference type="EMBL" id="CCO66595.1"/>
    </source>
</evidence>
<dbReference type="Pfam" id="PF00249">
    <property type="entry name" value="Myb_DNA-binding"/>
    <property type="match status" value="1"/>
</dbReference>
<feature type="region of interest" description="Disordered" evidence="4">
    <location>
        <begin position="663"/>
        <end position="687"/>
    </location>
</feature>
<dbReference type="SMART" id="SM00573">
    <property type="entry name" value="HSA"/>
    <property type="match status" value="1"/>
</dbReference>
<evidence type="ECO:0000259" key="5">
    <source>
        <dbReference type="PROSITE" id="PS50090"/>
    </source>
</evidence>
<dbReference type="PANTHER" id="PTHR46774">
    <property type="entry name" value="CHROMATIN MODIFICATION-RELATED PROTEIN EAF1 A-RELATED"/>
    <property type="match status" value="1"/>
</dbReference>
<proteinExistence type="inferred from homology"/>
<sequence>MARDRGRGTTASARNAATNANAKEKEEEEESESGDKELEEEEEESEEEKEEKESEDDDDNKNNNESSSGDEEDDNNKTSNQRKVETPEARKRRIKDENMAIARAQLVKEKVRLLTQKANAPAQGEQKRKATHWSYVMAEMKWLARDFAAERDWKLEAARQVALTAGVANGVPVGANERRNQRDAKAARQVAKQVSAFWEIRWEEAKKVKLPEATELAKLGCGGKRFALEAAERETNFRLHSSAQAQTSQRLHRAAVNAAAAGGGGGGSDPQTPKSDDGGANTRTNSARSTPPTNVSTPLTDVTGYGEDSKRDDDEMFLVSFDPKTPEIPRGSSMKGIERWAVKYLHRLASLEKAKAVRQAVDAKEAEEKEDDEETTKRGGGRKGRQAARGKQKDEKKEQPTRKGNKRKRDATPEPPPSGNTTGKDTDAEDMETDVDTEGMLSSPEKRELRRAQYARDLKLDDGGLELDLDALIAPYSMNKKLTMRGLKSFKRDDEAVKKEGEGSDDEDEDDDQSMSSGGKNGEDDDDEKSDAAEDFFFDFPALQYDAYESVRDEFEKSAIGKEANKFAEYERRLREWEDRERTRESHQRAQQKTAGGQKGAAGSGPDGKLTPSEERRRAFFAAAAARGHFFDQEGYVVDKNGKRKKNKKGQFVRFHPGMEEQFGVKKNGNKKGKKEGAAAAGERKGAAKPWTATEDALLCAIVHEFGSNWALVADAFGASASLKGSYRRPELCRWRFQQLTRAVELENDPEAFAALNLDKGSARVVMSRSLPLEDETARLHFQAVAHSCSSYAKIRRAALRERVGMDPQKRVKPHQSWKDCVKMFPLKSPAELAHLAMNPMQQQQMQHQQQQQQQQQMQHQQMQMQQQPGMQYPTGVIQPPQHQMQGQMQMAGNGVPMQAQQQPHMQQVPPHVQQQQLARAASKTEAVAAVAAQQISPSQVPQLHRMGSYQPQAGKGQAAMSVGGMVGSSPARPRGGSAAPAAAGVANAAAAAAAAAATPTNNSSPLGTGEKQAKQGLAPGIHALTPKSAEKEEKKSKEQVIAEKTMMTRTGRATKKVKK</sequence>
<feature type="compositionally biased region" description="Acidic residues" evidence="4">
    <location>
        <begin position="523"/>
        <end position="533"/>
    </location>
</feature>
<dbReference type="Proteomes" id="UP000198341">
    <property type="component" value="Chromosome 9"/>
</dbReference>
<feature type="domain" description="Myb-like" evidence="5">
    <location>
        <begin position="690"/>
        <end position="741"/>
    </location>
</feature>
<accession>K8F3E0</accession>
<feature type="coiled-coil region" evidence="3">
    <location>
        <begin position="841"/>
        <end position="868"/>
    </location>
</feature>
<feature type="region of interest" description="Disordered" evidence="4">
    <location>
        <begin position="240"/>
        <end position="337"/>
    </location>
</feature>
<feature type="compositionally biased region" description="Basic and acidic residues" evidence="4">
    <location>
        <begin position="575"/>
        <end position="588"/>
    </location>
</feature>
<dbReference type="SMART" id="SM00717">
    <property type="entry name" value="SANT"/>
    <property type="match status" value="1"/>
</dbReference>
<dbReference type="RefSeq" id="XP_007511035.1">
    <property type="nucleotide sequence ID" value="XM_007510973.1"/>
</dbReference>
<feature type="compositionally biased region" description="Gly residues" evidence="4">
    <location>
        <begin position="597"/>
        <end position="606"/>
    </location>
</feature>
<evidence type="ECO:0000256" key="3">
    <source>
        <dbReference type="SAM" id="Coils"/>
    </source>
</evidence>
<dbReference type="GO" id="GO:0035267">
    <property type="term" value="C:NuA4 histone acetyltransferase complex"/>
    <property type="evidence" value="ECO:0007669"/>
    <property type="project" value="InterPro"/>
</dbReference>
<dbReference type="STRING" id="41875.K8F3E0"/>
<dbReference type="GO" id="GO:0006325">
    <property type="term" value="P:chromatin organization"/>
    <property type="evidence" value="ECO:0007669"/>
    <property type="project" value="UniProtKB-KW"/>
</dbReference>
<name>K8F3E0_9CHLO</name>
<evidence type="ECO:0000256" key="1">
    <source>
        <dbReference type="ARBA" id="ARBA00008913"/>
    </source>
</evidence>
<dbReference type="CDD" id="cd00167">
    <property type="entry name" value="SANT"/>
    <property type="match status" value="1"/>
</dbReference>
<keyword evidence="7" id="KW-1185">Reference proteome</keyword>
<dbReference type="EMBL" id="FO082270">
    <property type="protein sequence ID" value="CCO66595.1"/>
    <property type="molecule type" value="Genomic_DNA"/>
</dbReference>
<feature type="compositionally biased region" description="Acidic residues" evidence="4">
    <location>
        <begin position="427"/>
        <end position="437"/>
    </location>
</feature>
<feature type="region of interest" description="Disordered" evidence="4">
    <location>
        <begin position="483"/>
        <end position="533"/>
    </location>
</feature>
<dbReference type="Pfam" id="PF07529">
    <property type="entry name" value="HSA"/>
    <property type="match status" value="1"/>
</dbReference>
<dbReference type="InterPro" id="IPR044798">
    <property type="entry name" value="EAF1A/B"/>
</dbReference>
<feature type="compositionally biased region" description="Polar residues" evidence="4">
    <location>
        <begin position="240"/>
        <end position="249"/>
    </location>
</feature>
<feature type="compositionally biased region" description="Basic and acidic residues" evidence="4">
    <location>
        <begin position="490"/>
        <end position="502"/>
    </location>
</feature>
<dbReference type="InterPro" id="IPR009057">
    <property type="entry name" value="Homeodomain-like_sf"/>
</dbReference>
<feature type="region of interest" description="Disordered" evidence="4">
    <location>
        <begin position="1"/>
        <end position="97"/>
    </location>
</feature>
<organism evidence="6 7">
    <name type="scientific">Bathycoccus prasinos</name>
    <dbReference type="NCBI Taxonomy" id="41875"/>
    <lineage>
        <taxon>Eukaryota</taxon>
        <taxon>Viridiplantae</taxon>
        <taxon>Chlorophyta</taxon>
        <taxon>Mamiellophyceae</taxon>
        <taxon>Mamiellales</taxon>
        <taxon>Bathycoccaceae</taxon>
        <taxon>Bathycoccus</taxon>
    </lineage>
</organism>
<dbReference type="SUPFAM" id="SSF46689">
    <property type="entry name" value="Homeodomain-like"/>
    <property type="match status" value="1"/>
</dbReference>
<dbReference type="InterPro" id="IPR014012">
    <property type="entry name" value="HSA_dom"/>
</dbReference>
<feature type="compositionally biased region" description="Basic residues" evidence="4">
    <location>
        <begin position="379"/>
        <end position="390"/>
    </location>
</feature>
<dbReference type="PROSITE" id="PS50090">
    <property type="entry name" value="MYB_LIKE"/>
    <property type="match status" value="1"/>
</dbReference>
<dbReference type="OrthoDB" id="568360at2759"/>
<feature type="compositionally biased region" description="Basic and acidic residues" evidence="4">
    <location>
        <begin position="391"/>
        <end position="401"/>
    </location>
</feature>
<evidence type="ECO:0000256" key="4">
    <source>
        <dbReference type="SAM" id="MobiDB-lite"/>
    </source>
</evidence>
<comment type="similarity">
    <text evidence="1">Belongs to the EAF1 family.</text>
</comment>
<feature type="compositionally biased region" description="Basic and acidic residues" evidence="4">
    <location>
        <begin position="1029"/>
        <end position="1042"/>
    </location>
</feature>
<dbReference type="AlphaFoldDB" id="K8F3E0"/>
<feature type="compositionally biased region" description="Acidic residues" evidence="4">
    <location>
        <begin position="503"/>
        <end position="513"/>
    </location>
</feature>
<feature type="compositionally biased region" description="Basic and acidic residues" evidence="4">
    <location>
        <begin position="82"/>
        <end position="97"/>
    </location>
</feature>
<dbReference type="InterPro" id="IPR001005">
    <property type="entry name" value="SANT/Myb"/>
</dbReference>
<keyword evidence="2" id="KW-0156">Chromatin regulator</keyword>
<dbReference type="eggNOG" id="ENOG502S9E7">
    <property type="taxonomic scope" value="Eukaryota"/>
</dbReference>
<feature type="region of interest" description="Disordered" evidence="4">
    <location>
        <begin position="575"/>
        <end position="612"/>
    </location>
</feature>
<keyword evidence="3" id="KW-0175">Coiled coil</keyword>
<feature type="compositionally biased region" description="Basic and acidic residues" evidence="4">
    <location>
        <begin position="354"/>
        <end position="367"/>
    </location>
</feature>
<feature type="compositionally biased region" description="Low complexity" evidence="4">
    <location>
        <begin position="8"/>
        <end position="21"/>
    </location>
</feature>
<dbReference type="GeneID" id="19013665"/>
<feature type="compositionally biased region" description="Polar residues" evidence="4">
    <location>
        <begin position="281"/>
        <end position="300"/>
    </location>
</feature>
<dbReference type="PANTHER" id="PTHR46774:SF3">
    <property type="entry name" value="CHROMATIN MODIFICATION-RELATED PROTEIN EAF1 A-RELATED"/>
    <property type="match status" value="1"/>
</dbReference>
<feature type="compositionally biased region" description="Acidic residues" evidence="4">
    <location>
        <begin position="26"/>
        <end position="59"/>
    </location>
</feature>
<feature type="region of interest" description="Disordered" evidence="4">
    <location>
        <begin position="354"/>
        <end position="448"/>
    </location>
</feature>
<gene>
    <name evidence="6" type="ORF">Bathy09g01580</name>
</gene>
<protein>
    <recommendedName>
        <fullName evidence="5">Myb-like domain-containing protein</fullName>
    </recommendedName>
</protein>
<evidence type="ECO:0000256" key="2">
    <source>
        <dbReference type="ARBA" id="ARBA00022853"/>
    </source>
</evidence>